<gene>
    <name evidence="2" type="ORF">AW09_004679</name>
</gene>
<sequence length="148" mass="16180">MAPRRMLSNSRERSPDSSSATRLWRISSGITRSLQTIVDRAMVSTMTMPVAADRPPTKTSSVRPSCRCDIGKVSTKVSASTPCPAKCSRPPRAIGNTKMLISSRYSGKSHAARFRCASLTFSTTVTWNWRGRKSTAIADNTISENQPV</sequence>
<protein>
    <submittedName>
        <fullName evidence="2">Uncharacterized protein</fullName>
    </submittedName>
</protein>
<evidence type="ECO:0000313" key="3">
    <source>
        <dbReference type="Proteomes" id="UP000020077"/>
    </source>
</evidence>
<feature type="region of interest" description="Disordered" evidence="1">
    <location>
        <begin position="1"/>
        <end position="21"/>
    </location>
</feature>
<evidence type="ECO:0000256" key="1">
    <source>
        <dbReference type="SAM" id="MobiDB-lite"/>
    </source>
</evidence>
<reference evidence="2 3" key="1">
    <citation type="submission" date="2014-02" db="EMBL/GenBank/DDBJ databases">
        <title>Expanding our view of genomic diversity in Candidatus Accumulibacter clades.</title>
        <authorList>
            <person name="Skennerton C.T."/>
            <person name="Barr J.J."/>
            <person name="Slater F.R."/>
            <person name="Bond P.L."/>
            <person name="Tyson G.W."/>
        </authorList>
    </citation>
    <scope>NUCLEOTIDE SEQUENCE [LARGE SCALE GENOMIC DNA]</scope>
    <source>
        <strain evidence="3">BA-91</strain>
    </source>
</reference>
<name>A0A084Y679_9PROT</name>
<accession>A0A084Y679</accession>
<dbReference type="Proteomes" id="UP000020077">
    <property type="component" value="Unassembled WGS sequence"/>
</dbReference>
<dbReference type="EMBL" id="JDVG02000736">
    <property type="protein sequence ID" value="KFB70223.1"/>
    <property type="molecule type" value="Genomic_DNA"/>
</dbReference>
<organism evidence="2 3">
    <name type="scientific">Candidatus Accumulibacter phosphatis</name>
    <dbReference type="NCBI Taxonomy" id="327160"/>
    <lineage>
        <taxon>Bacteria</taxon>
        <taxon>Pseudomonadati</taxon>
        <taxon>Pseudomonadota</taxon>
        <taxon>Betaproteobacteria</taxon>
        <taxon>Candidatus Accumulibacter</taxon>
    </lineage>
</organism>
<proteinExistence type="predicted"/>
<comment type="caution">
    <text evidence="2">The sequence shown here is derived from an EMBL/GenBank/DDBJ whole genome shotgun (WGS) entry which is preliminary data.</text>
</comment>
<dbReference type="AlphaFoldDB" id="A0A084Y679"/>
<evidence type="ECO:0000313" key="2">
    <source>
        <dbReference type="EMBL" id="KFB70223.1"/>
    </source>
</evidence>